<dbReference type="Proteomes" id="UP000663292">
    <property type="component" value="Chromosome"/>
</dbReference>
<evidence type="ECO:0000313" key="3">
    <source>
        <dbReference type="EMBL" id="QSG16238.1"/>
    </source>
</evidence>
<organism evidence="3 4">
    <name type="scientific">Halapricum desulfuricans</name>
    <dbReference type="NCBI Taxonomy" id="2841257"/>
    <lineage>
        <taxon>Archaea</taxon>
        <taxon>Methanobacteriati</taxon>
        <taxon>Methanobacteriota</taxon>
        <taxon>Stenosarchaea group</taxon>
        <taxon>Halobacteria</taxon>
        <taxon>Halobacteriales</taxon>
        <taxon>Haloarculaceae</taxon>
        <taxon>Halapricum</taxon>
    </lineage>
</organism>
<dbReference type="RefSeq" id="WP_229121502.1">
    <property type="nucleotide sequence ID" value="NZ_CP064791.1"/>
</dbReference>
<keyword evidence="4" id="KW-1185">Reference proteome</keyword>
<keyword evidence="3" id="KW-0808">Transferase</keyword>
<dbReference type="GO" id="GO:0016740">
    <property type="term" value="F:transferase activity"/>
    <property type="evidence" value="ECO:0007669"/>
    <property type="project" value="UniProtKB-KW"/>
</dbReference>
<dbReference type="InterPro" id="IPR010819">
    <property type="entry name" value="AGE/CE"/>
</dbReference>
<dbReference type="PANTHER" id="PTHR15108">
    <property type="entry name" value="N-ACYLGLUCOSAMINE-2-EPIMERASE"/>
    <property type="match status" value="1"/>
</dbReference>
<dbReference type="GeneID" id="68859361"/>
<dbReference type="Gene3D" id="1.50.10.10">
    <property type="match status" value="1"/>
</dbReference>
<evidence type="ECO:0000256" key="1">
    <source>
        <dbReference type="ARBA" id="ARBA00008558"/>
    </source>
</evidence>
<dbReference type="Pfam" id="PF07221">
    <property type="entry name" value="GlcNAc_2-epim"/>
    <property type="match status" value="1"/>
</dbReference>
<dbReference type="AlphaFoldDB" id="A0A897NTU3"/>
<dbReference type="InterPro" id="IPR008928">
    <property type="entry name" value="6-hairpin_glycosidase_sf"/>
</dbReference>
<protein>
    <submittedName>
        <fullName evidence="3">Prenyltransferase family protein containing thioredoxin domain</fullName>
    </submittedName>
</protein>
<keyword evidence="2" id="KW-0413">Isomerase</keyword>
<name>A0A897NTU3_9EURY</name>
<evidence type="ECO:0000256" key="2">
    <source>
        <dbReference type="ARBA" id="ARBA00023235"/>
    </source>
</evidence>
<dbReference type="EMBL" id="CP064791">
    <property type="protein sequence ID" value="QSG16238.1"/>
    <property type="molecule type" value="Genomic_DNA"/>
</dbReference>
<proteinExistence type="inferred from homology"/>
<dbReference type="InterPro" id="IPR034116">
    <property type="entry name" value="AGE_dom"/>
</dbReference>
<dbReference type="GO" id="GO:0016853">
    <property type="term" value="F:isomerase activity"/>
    <property type="evidence" value="ECO:0007669"/>
    <property type="project" value="UniProtKB-KW"/>
</dbReference>
<dbReference type="InterPro" id="IPR012341">
    <property type="entry name" value="6hp_glycosidase-like_sf"/>
</dbReference>
<sequence>MAPDYSDPDWLRDRMTDVLSFYYPGCMDDENGGYIAQLDEETGRVYDGQSKHLVATARFVVNFCLGDRYDGADWCRPAAEHGVSFLREHHRDSGTGGHDWLLKGTETIDDTRVCYGHAFALLAYARAYEAGISDDAPLEEAYDVLLERFWEPEHDLCKSEFSGDFSESEDYRGQNANMHTCEAMLAAYEATGEQRYLDRAREIAHALTVRLAEETDGLLWEHYTEDWEHDFAYNRDEPRHQFRPWGYQPGHHIEWAKLLAVLDRYTDTEWALDRAVELFDDAVDHGWDDEYGGFYYTFDREGEPIVEDKYGWPVAEGIGAAAALAERTGDDRYLDWYERLWDYAEANLTAPGGNWYEKLSRTNEPYETSDGPAVEPGYHPIGACFEGLRSLTE</sequence>
<dbReference type="SUPFAM" id="SSF48208">
    <property type="entry name" value="Six-hairpin glycosidases"/>
    <property type="match status" value="1"/>
</dbReference>
<evidence type="ECO:0000313" key="4">
    <source>
        <dbReference type="Proteomes" id="UP000663292"/>
    </source>
</evidence>
<dbReference type="GO" id="GO:0005975">
    <property type="term" value="P:carbohydrate metabolic process"/>
    <property type="evidence" value="ECO:0007669"/>
    <property type="project" value="InterPro"/>
</dbReference>
<comment type="similarity">
    <text evidence="1">Belongs to the N-acylglucosamine 2-epimerase family.</text>
</comment>
<gene>
    <name evidence="3" type="ORF">HSEST_2729</name>
</gene>
<accession>A0A897NTU3</accession>
<dbReference type="CDD" id="cd00249">
    <property type="entry name" value="AGE"/>
    <property type="match status" value="1"/>
</dbReference>
<reference evidence="3 4" key="1">
    <citation type="submission" date="2020-11" db="EMBL/GenBank/DDBJ databases">
        <title>Carbohydrate-dependent, anaerobic sulfur respiration: A novel catabolism in halophilic archaea.</title>
        <authorList>
            <person name="Sorokin D.Y."/>
            <person name="Messina E."/>
            <person name="Smedile F."/>
            <person name="La Cono V."/>
            <person name="Hallsworth J.E."/>
            <person name="Yakimov M.M."/>
        </authorList>
    </citation>
    <scope>NUCLEOTIDE SEQUENCE [LARGE SCALE GENOMIC DNA]</scope>
    <source>
        <strain evidence="3 4">HSR-Est</strain>
    </source>
</reference>